<name>A0A8C9JAF7_PANTA</name>
<protein>
    <recommendedName>
        <fullName evidence="1">Large ribosomal subunit protein uL29</fullName>
    </recommendedName>
</protein>
<dbReference type="PANTHER" id="PTHR45722">
    <property type="entry name" value="60S RIBOSOMAL PROTEIN L35"/>
    <property type="match status" value="1"/>
</dbReference>
<dbReference type="GO" id="GO:0022625">
    <property type="term" value="C:cytosolic large ribosomal subunit"/>
    <property type="evidence" value="ECO:0007669"/>
    <property type="project" value="InterPro"/>
</dbReference>
<dbReference type="SUPFAM" id="SSF46561">
    <property type="entry name" value="Ribosomal protein L29 (L29p)"/>
    <property type="match status" value="1"/>
</dbReference>
<dbReference type="InterPro" id="IPR036049">
    <property type="entry name" value="Ribosomal_uL29_sf"/>
</dbReference>
<evidence type="ECO:0000313" key="2">
    <source>
        <dbReference type="Ensembl" id="ENSPTIP00000004232.1"/>
    </source>
</evidence>
<dbReference type="InterPro" id="IPR045059">
    <property type="entry name" value="Ribosomal_uL29_euk"/>
</dbReference>
<dbReference type="GO" id="GO:0003729">
    <property type="term" value="F:mRNA binding"/>
    <property type="evidence" value="ECO:0007669"/>
    <property type="project" value="TreeGrafter"/>
</dbReference>
<organism evidence="2 3">
    <name type="scientific">Panthera tigris altaica</name>
    <name type="common">Siberian tiger</name>
    <dbReference type="NCBI Taxonomy" id="74533"/>
    <lineage>
        <taxon>Eukaryota</taxon>
        <taxon>Metazoa</taxon>
        <taxon>Chordata</taxon>
        <taxon>Craniata</taxon>
        <taxon>Vertebrata</taxon>
        <taxon>Euteleostomi</taxon>
        <taxon>Mammalia</taxon>
        <taxon>Eutheria</taxon>
        <taxon>Laurasiatheria</taxon>
        <taxon>Carnivora</taxon>
        <taxon>Feliformia</taxon>
        <taxon>Felidae</taxon>
        <taxon>Pantherinae</taxon>
        <taxon>Panthera</taxon>
    </lineage>
</organism>
<evidence type="ECO:0000256" key="1">
    <source>
        <dbReference type="ARBA" id="ARBA00035204"/>
    </source>
</evidence>
<dbReference type="PANTHER" id="PTHR45722:SF2">
    <property type="entry name" value="LARGE RIBOSOMAL SUBUNIT PROTEIN UL29-RELATED"/>
    <property type="match status" value="1"/>
</dbReference>
<dbReference type="Proteomes" id="UP000675900">
    <property type="component" value="Unassembled WGS sequence"/>
</dbReference>
<dbReference type="Gene3D" id="1.10.287.310">
    <property type="match status" value="1"/>
</dbReference>
<proteinExistence type="predicted"/>
<dbReference type="AlphaFoldDB" id="A0A8C9JAF7"/>
<accession>A0A8C9JAF7</accession>
<dbReference type="Ensembl" id="ENSPTIT00000007971.1">
    <property type="protein sequence ID" value="ENSPTIP00000004232.1"/>
    <property type="gene ID" value="ENSPTIG00000006798.1"/>
</dbReference>
<dbReference type="GO" id="GO:0000463">
    <property type="term" value="P:maturation of LSU-rRNA from tricistronic rRNA transcript (SSU-rRNA, 5.8S rRNA, LSU-rRNA)"/>
    <property type="evidence" value="ECO:0007669"/>
    <property type="project" value="InterPro"/>
</dbReference>
<sequence>MAKIKAGDLLSKKEELLKQLEDLKVELWQLCITKVTVVCKSFACVLTIIKQTQKEKLRKFYKGKKYKLLDMWPKKTHAMENLKTKKQQQVCGQDMSIDVNKAQTEK</sequence>
<dbReference type="GO" id="GO:0006412">
    <property type="term" value="P:translation"/>
    <property type="evidence" value="ECO:0007669"/>
    <property type="project" value="InterPro"/>
</dbReference>
<evidence type="ECO:0000313" key="3">
    <source>
        <dbReference type="Proteomes" id="UP000675900"/>
    </source>
</evidence>
<reference evidence="2" key="2">
    <citation type="submission" date="2025-09" db="UniProtKB">
        <authorList>
            <consortium name="Ensembl"/>
        </authorList>
    </citation>
    <scope>IDENTIFICATION</scope>
</reference>
<dbReference type="GeneTree" id="ENSGT01150000288724"/>
<keyword evidence="3" id="KW-1185">Reference proteome</keyword>
<reference evidence="2" key="1">
    <citation type="submission" date="2025-08" db="UniProtKB">
        <authorList>
            <consortium name="Ensembl"/>
        </authorList>
    </citation>
    <scope>IDENTIFICATION</scope>
</reference>
<dbReference type="GO" id="GO:0003735">
    <property type="term" value="F:structural constituent of ribosome"/>
    <property type="evidence" value="ECO:0007669"/>
    <property type="project" value="InterPro"/>
</dbReference>